<keyword evidence="3" id="KW-1185">Reference proteome</keyword>
<dbReference type="Gene3D" id="3.40.630.10">
    <property type="entry name" value="Zn peptidases"/>
    <property type="match status" value="1"/>
</dbReference>
<proteinExistence type="predicted"/>
<organism evidence="2 3">
    <name type="scientific">Mycena rosella</name>
    <name type="common">Pink bonnet</name>
    <name type="synonym">Agaricus rosellus</name>
    <dbReference type="NCBI Taxonomy" id="1033263"/>
    <lineage>
        <taxon>Eukaryota</taxon>
        <taxon>Fungi</taxon>
        <taxon>Dikarya</taxon>
        <taxon>Basidiomycota</taxon>
        <taxon>Agaricomycotina</taxon>
        <taxon>Agaricomycetes</taxon>
        <taxon>Agaricomycetidae</taxon>
        <taxon>Agaricales</taxon>
        <taxon>Marasmiineae</taxon>
        <taxon>Mycenaceae</taxon>
        <taxon>Mycena</taxon>
    </lineage>
</organism>
<dbReference type="AlphaFoldDB" id="A0AAD7GCH4"/>
<dbReference type="Proteomes" id="UP001221757">
    <property type="component" value="Unassembled WGS sequence"/>
</dbReference>
<reference evidence="2" key="1">
    <citation type="submission" date="2023-03" db="EMBL/GenBank/DDBJ databases">
        <title>Massive genome expansion in bonnet fungi (Mycena s.s.) driven by repeated elements and novel gene families across ecological guilds.</title>
        <authorList>
            <consortium name="Lawrence Berkeley National Laboratory"/>
            <person name="Harder C.B."/>
            <person name="Miyauchi S."/>
            <person name="Viragh M."/>
            <person name="Kuo A."/>
            <person name="Thoen E."/>
            <person name="Andreopoulos B."/>
            <person name="Lu D."/>
            <person name="Skrede I."/>
            <person name="Drula E."/>
            <person name="Henrissat B."/>
            <person name="Morin E."/>
            <person name="Kohler A."/>
            <person name="Barry K."/>
            <person name="LaButti K."/>
            <person name="Morin E."/>
            <person name="Salamov A."/>
            <person name="Lipzen A."/>
            <person name="Mereny Z."/>
            <person name="Hegedus B."/>
            <person name="Baldrian P."/>
            <person name="Stursova M."/>
            <person name="Weitz H."/>
            <person name="Taylor A."/>
            <person name="Grigoriev I.V."/>
            <person name="Nagy L.G."/>
            <person name="Martin F."/>
            <person name="Kauserud H."/>
        </authorList>
    </citation>
    <scope>NUCLEOTIDE SEQUENCE</scope>
    <source>
        <strain evidence="2">CBHHK067</strain>
    </source>
</reference>
<evidence type="ECO:0000313" key="2">
    <source>
        <dbReference type="EMBL" id="KAJ7688109.1"/>
    </source>
</evidence>
<name>A0AAD7GCH4_MYCRO</name>
<gene>
    <name evidence="2" type="ORF">B0H17DRAFT_673568</name>
</gene>
<feature type="region of interest" description="Disordered" evidence="1">
    <location>
        <begin position="52"/>
        <end position="118"/>
    </location>
</feature>
<dbReference type="EMBL" id="JARKIE010000081">
    <property type="protein sequence ID" value="KAJ7688109.1"/>
    <property type="molecule type" value="Genomic_DNA"/>
</dbReference>
<evidence type="ECO:0000256" key="1">
    <source>
        <dbReference type="SAM" id="MobiDB-lite"/>
    </source>
</evidence>
<protein>
    <submittedName>
        <fullName evidence="2">Uncharacterized protein</fullName>
    </submittedName>
</protein>
<comment type="caution">
    <text evidence="2">The sequence shown here is derived from an EMBL/GenBank/DDBJ whole genome shotgun (WGS) entry which is preliminary data.</text>
</comment>
<evidence type="ECO:0000313" key="3">
    <source>
        <dbReference type="Proteomes" id="UP001221757"/>
    </source>
</evidence>
<sequence length="118" mass="12828">MPAPTELLSYIDVHTAFIARLAEAVEIPSISGDPVFRPSVLQMPEWLDTQLQAVASPQARRAPHARLGRAGAPAPQRHPRPHRRGPREEDRPLYTASKSSPPRWAAGGTCGDGDCVEC</sequence>
<accession>A0AAD7GCH4</accession>